<keyword evidence="2" id="KW-0106">Calcium</keyword>
<dbReference type="PROSITE" id="PS51272">
    <property type="entry name" value="SLH"/>
    <property type="match status" value="3"/>
</dbReference>
<dbReference type="SMART" id="SM00710">
    <property type="entry name" value="PbH1"/>
    <property type="match status" value="7"/>
</dbReference>
<proteinExistence type="predicted"/>
<dbReference type="Pfam" id="PF00395">
    <property type="entry name" value="SLH"/>
    <property type="match status" value="3"/>
</dbReference>
<dbReference type="SUPFAM" id="SSF49452">
    <property type="entry name" value="Starch-binding domain-like"/>
    <property type="match status" value="2"/>
</dbReference>
<dbReference type="KEGG" id="pdh:B9T62_25720"/>
<dbReference type="SUPFAM" id="SSF81296">
    <property type="entry name" value="E set domains"/>
    <property type="match status" value="1"/>
</dbReference>
<feature type="compositionally biased region" description="Gly residues" evidence="6">
    <location>
        <begin position="1281"/>
        <end position="1295"/>
    </location>
</feature>
<evidence type="ECO:0000256" key="4">
    <source>
        <dbReference type="ARBA" id="ARBA00023277"/>
    </source>
</evidence>
<keyword evidence="5" id="KW-0624">Polysaccharide degradation</keyword>
<protein>
    <recommendedName>
        <fullName evidence="8">SLH domain-containing protein</fullName>
    </recommendedName>
</protein>
<evidence type="ECO:0000256" key="2">
    <source>
        <dbReference type="ARBA" id="ARBA00022837"/>
    </source>
</evidence>
<dbReference type="InterPro" id="IPR013783">
    <property type="entry name" value="Ig-like_fold"/>
</dbReference>
<evidence type="ECO:0000256" key="6">
    <source>
        <dbReference type="SAM" id="MobiDB-lite"/>
    </source>
</evidence>
<keyword evidence="10" id="KW-1185">Reference proteome</keyword>
<accession>A0A2Z2KR57</accession>
<dbReference type="Pfam" id="PF13229">
    <property type="entry name" value="Beta_helix"/>
    <property type="match status" value="1"/>
</dbReference>
<keyword evidence="4" id="KW-0119">Carbohydrate metabolism</keyword>
<feature type="domain" description="SLH" evidence="8">
    <location>
        <begin position="1669"/>
        <end position="1724"/>
    </location>
</feature>
<gene>
    <name evidence="9" type="ORF">B9T62_25720</name>
</gene>
<dbReference type="Pfam" id="PF12733">
    <property type="entry name" value="Cadherin-like"/>
    <property type="match status" value="2"/>
</dbReference>
<dbReference type="Pfam" id="PF13620">
    <property type="entry name" value="CarboxypepD_reg"/>
    <property type="match status" value="1"/>
</dbReference>
<feature type="compositionally biased region" description="Low complexity" evidence="6">
    <location>
        <begin position="1266"/>
        <end position="1280"/>
    </location>
</feature>
<feature type="region of interest" description="Disordered" evidence="6">
    <location>
        <begin position="1247"/>
        <end position="1314"/>
    </location>
</feature>
<evidence type="ECO:0000313" key="9">
    <source>
        <dbReference type="EMBL" id="ASA23882.1"/>
    </source>
</evidence>
<evidence type="ECO:0000256" key="7">
    <source>
        <dbReference type="SAM" id="SignalP"/>
    </source>
</evidence>
<dbReference type="InterPro" id="IPR005102">
    <property type="entry name" value="Carbo-bd_X2"/>
</dbReference>
<dbReference type="Gene3D" id="2.60.40.1120">
    <property type="entry name" value="Carboxypeptidase-like, regulatory domain"/>
    <property type="match status" value="1"/>
</dbReference>
<dbReference type="Gene3D" id="2.60.120.200">
    <property type="match status" value="1"/>
</dbReference>
<dbReference type="RefSeq" id="WP_087917868.1">
    <property type="nucleotide sequence ID" value="NZ_CP021780.1"/>
</dbReference>
<evidence type="ECO:0000256" key="5">
    <source>
        <dbReference type="ARBA" id="ARBA00023326"/>
    </source>
</evidence>
<reference evidence="9 10" key="1">
    <citation type="submission" date="2017-06" db="EMBL/GenBank/DDBJ databases">
        <title>Complete genome sequence of Paenibacillus donghaensis KCTC 13049T isolated from East Sea sediment, South Korea.</title>
        <authorList>
            <person name="Jung B.K."/>
            <person name="Hong S.-J."/>
            <person name="Shin J.-H."/>
        </authorList>
    </citation>
    <scope>NUCLEOTIDE SEQUENCE [LARGE SCALE GENOMIC DNA]</scope>
    <source>
        <strain evidence="9 10">KCTC 13049</strain>
    </source>
</reference>
<dbReference type="InterPro" id="IPR013320">
    <property type="entry name" value="ConA-like_dom_sf"/>
</dbReference>
<name>A0A2Z2KR57_9BACL</name>
<dbReference type="InterPro" id="IPR013784">
    <property type="entry name" value="Carb-bd-like_fold"/>
</dbReference>
<evidence type="ECO:0000256" key="1">
    <source>
        <dbReference type="ARBA" id="ARBA00022729"/>
    </source>
</evidence>
<organism evidence="9 10">
    <name type="scientific">Paenibacillus donghaensis</name>
    <dbReference type="NCBI Taxonomy" id="414771"/>
    <lineage>
        <taxon>Bacteria</taxon>
        <taxon>Bacillati</taxon>
        <taxon>Bacillota</taxon>
        <taxon>Bacilli</taxon>
        <taxon>Bacillales</taxon>
        <taxon>Paenibacillaceae</taxon>
        <taxon>Paenibacillus</taxon>
    </lineage>
</organism>
<feature type="compositionally biased region" description="Gly residues" evidence="6">
    <location>
        <begin position="1252"/>
        <end position="1265"/>
    </location>
</feature>
<feature type="chain" id="PRO_5039168522" description="SLH domain-containing protein" evidence="7">
    <location>
        <begin position="29"/>
        <end position="1724"/>
    </location>
</feature>
<feature type="region of interest" description="Disordered" evidence="6">
    <location>
        <begin position="484"/>
        <end position="522"/>
    </location>
</feature>
<dbReference type="InterPro" id="IPR014756">
    <property type="entry name" value="Ig_E-set"/>
</dbReference>
<feature type="domain" description="SLH" evidence="8">
    <location>
        <begin position="1533"/>
        <end position="1594"/>
    </location>
</feature>
<feature type="signal peptide" evidence="7">
    <location>
        <begin position="1"/>
        <end position="28"/>
    </location>
</feature>
<dbReference type="SUPFAM" id="SSF51126">
    <property type="entry name" value="Pectin lyase-like"/>
    <property type="match status" value="1"/>
</dbReference>
<dbReference type="SUPFAM" id="SSF49899">
    <property type="entry name" value="Concanavalin A-like lectins/glucanases"/>
    <property type="match status" value="1"/>
</dbReference>
<dbReference type="InterPro" id="IPR039448">
    <property type="entry name" value="Beta_helix"/>
</dbReference>
<keyword evidence="1 7" id="KW-0732">Signal</keyword>
<evidence type="ECO:0000313" key="10">
    <source>
        <dbReference type="Proteomes" id="UP000249890"/>
    </source>
</evidence>
<dbReference type="InterPro" id="IPR011050">
    <property type="entry name" value="Pectin_lyase_fold/virulence"/>
</dbReference>
<dbReference type="Gene3D" id="2.60.40.10">
    <property type="entry name" value="Immunoglobulins"/>
    <property type="match status" value="2"/>
</dbReference>
<feature type="domain" description="SLH" evidence="8">
    <location>
        <begin position="1595"/>
        <end position="1658"/>
    </location>
</feature>
<evidence type="ECO:0000259" key="8">
    <source>
        <dbReference type="PROSITE" id="PS51272"/>
    </source>
</evidence>
<dbReference type="Pfam" id="PF03442">
    <property type="entry name" value="CBM_X2"/>
    <property type="match status" value="1"/>
</dbReference>
<dbReference type="EMBL" id="CP021780">
    <property type="protein sequence ID" value="ASA23882.1"/>
    <property type="molecule type" value="Genomic_DNA"/>
</dbReference>
<dbReference type="OrthoDB" id="3333873at2"/>
<sequence>MKASRFGKGKRWLSVLMIAVLLFGMYPAGDQAEASPAAGTAYYIDSAAGNDSNAGTAESSPWKTLNKVNSSVFQPGDQILLKSGGVWSNQTLAPQGSGSAGSPIIINRYDSGDKPKIKANGQYSDAVTLSNQQYWEIRNLDVSNTAPVTGTFAESLGDFRGIHVTGAEAGTLQYFRIIAVDVHDVSGEIAWISGTVPETPEPGIRFKTGWDGSKKTGGIVFDTTVADPQHPQRATVFNDVIIENSTVKNTSFGGIIFKQYAGDGGGDNSSGVASTGWGTRESETDAKFTPHTNIIIRSNYITQKNTDFGCNAMYLTGVRGALVEHNVVDGAGTSGIETYYADDVTIQYNEVFDTSKKAGGADSNGIDPDKGTTKILIQYNYVHDNGDGILICQFSFGDTIIRYNVLESNTRYPVYLHSDKKAVAEVYNNTIYNDASGYMIYGYGSSLNATYNIRNNILYTTRAVQELTVSPTITYDNNSYYSSAGTLTPPAGDTRARTGNPQLVNPGEGTSGSEADGPALDSLSGYQLKPESMLINRGLNILDPASGAVTDFAGQLIYNGNADLGAFEYYDSSLTTATLAGRVTNSAGNGMSGVAMSDSSGSGLQAVTDNSGYYVITGASVGSEINLKAVKTGYSENETGVFTVTAGNVITRDLQLTSNAATGSVAGKVLDGELGPAAGVAVTLSAGGTTVQSTVSDLNGAYSFPAVEIGENYTVSAAKEGYRAAAVSGIQVEPALPTSVSDLYVVSKRSAILNASDFNGLAAGDPPAAPWTVTANGGSVGAAELPSTTDRSIKLTRGSNSGNTSMSQTFAAGTLKGVVTLSADVMKLDNAGSTNWISLPYVYSSAGTASTNVGVSLAFSKGQMVAYKGGTSSNLMPYETNKWYNLRLVMNTGSGKFDLYIDDVLVVEQAAFRNKIPDIGRIDYYANSSNYGTAYIDNVRLYQGIPYERNDAGLTGVIADRGTLVKQGGDYSLELPYFMDSVQLTAAASSPNITSLTVNGIPAVSGQPAEKVMLVEGSNTIPVVVTAEDDSTTNTVNVIINRTPAALDSTLQSLQVAGSGGEELLLSPAFSYDRDSYTVNVTDSVYGLTVTPVAGAPGTEIRVNAIVVGSAQSSAELPLRYNVSEITVTTASADGTDYRSYTITVNWEGTYDSGEEEVMDSSVTPTQAVFDKNPANSQAVALEVQGNGNLLTAIRNGETQLSEADYTVTGNVYSIGASYLLQQPLGTLSLVFDFNQGKDVVVNIQITDTTDGGSGGTDPGTGTDPGAGTDPVTGTDPGAGTDPGTGTDPGAGTDSGTGTDPRAGTDSGTGGNTGSSMAAVPAVLVSSGKLTVSPQIAAGSAAAKVTVTQEALNEAFALAESSGAGGKRVIIAVNQAAGAAAYEVSLPATALSGAAKGQILEIQTAVGVVVLPGGMLTVEQAAPGTTAILRISTADAGALSAEIAAASEGRPAVNLSLSIGGKEVSWQDTSALIQVSIPYRLTTAELLNSEYLTVWYIDEVGVNHPVTSGKYDSGAAAVTFTARHFSTYAVVMNRKSFADLGASHWAKKPVEVVAAKGIVTGISAASFAPAAQISRADYAIMLVRAFGLDSSTTAAASGFKDVLPGSYYYTAVNAANAMGIASGNIDGSFDPNAPITRQDMIVMTDRAMTAAGVLPAAADGSRSGVTAAAAGIRDFAAVADYAAEAVNRMLQAGWLQGNGGLLHPADTASRAEAAVLLYNIYYKL</sequence>
<dbReference type="InterPro" id="IPR012334">
    <property type="entry name" value="Pectin_lyas_fold"/>
</dbReference>
<dbReference type="Proteomes" id="UP000249890">
    <property type="component" value="Chromosome"/>
</dbReference>
<keyword evidence="3" id="KW-0136">Cellulose degradation</keyword>
<feature type="compositionally biased region" description="Low complexity" evidence="6">
    <location>
        <begin position="1296"/>
        <end position="1306"/>
    </location>
</feature>
<dbReference type="InterPro" id="IPR001119">
    <property type="entry name" value="SLH_dom"/>
</dbReference>
<dbReference type="InterPro" id="IPR006626">
    <property type="entry name" value="PbH1"/>
</dbReference>
<dbReference type="GO" id="GO:0030246">
    <property type="term" value="F:carbohydrate binding"/>
    <property type="evidence" value="ECO:0007669"/>
    <property type="project" value="InterPro"/>
</dbReference>
<dbReference type="GO" id="GO:0030245">
    <property type="term" value="P:cellulose catabolic process"/>
    <property type="evidence" value="ECO:0007669"/>
    <property type="project" value="UniProtKB-KW"/>
</dbReference>
<dbReference type="InterPro" id="IPR025883">
    <property type="entry name" value="Cadherin-like_domain"/>
</dbReference>
<dbReference type="Gene3D" id="2.160.20.10">
    <property type="entry name" value="Single-stranded right-handed beta-helix, Pectin lyase-like"/>
    <property type="match status" value="1"/>
</dbReference>
<evidence type="ECO:0000256" key="3">
    <source>
        <dbReference type="ARBA" id="ARBA00023001"/>
    </source>
</evidence>